<proteinExistence type="predicted"/>
<reference evidence="1 2" key="1">
    <citation type="journal article" date="2019" name="Emerg. Microbes Infect.">
        <title>Comprehensive subspecies identification of 175 nontuberculous mycobacteria species based on 7547 genomic profiles.</title>
        <authorList>
            <person name="Matsumoto Y."/>
            <person name="Kinjo T."/>
            <person name="Motooka D."/>
            <person name="Nabeya D."/>
            <person name="Jung N."/>
            <person name="Uechi K."/>
            <person name="Horii T."/>
            <person name="Iida T."/>
            <person name="Fujita J."/>
            <person name="Nakamura S."/>
        </authorList>
    </citation>
    <scope>NUCLEOTIDE SEQUENCE [LARGE SCALE GENOMIC DNA]</scope>
    <source>
        <strain evidence="1 2">JCM 6375</strain>
    </source>
</reference>
<dbReference type="Proteomes" id="UP000466681">
    <property type="component" value="Chromosome"/>
</dbReference>
<name>A0AAD1HGS2_9MYCO</name>
<keyword evidence="2" id="KW-1185">Reference proteome</keyword>
<evidence type="ECO:0000313" key="1">
    <source>
        <dbReference type="EMBL" id="BBX04389.1"/>
    </source>
</evidence>
<dbReference type="AlphaFoldDB" id="A0AAD1HGS2"/>
<dbReference type="KEGG" id="mmor:MMOR_53250"/>
<gene>
    <name evidence="1" type="ORF">MMOR_53250</name>
</gene>
<organism evidence="1 2">
    <name type="scientific">Mycolicibacterium moriokaense</name>
    <dbReference type="NCBI Taxonomy" id="39691"/>
    <lineage>
        <taxon>Bacteria</taxon>
        <taxon>Bacillati</taxon>
        <taxon>Actinomycetota</taxon>
        <taxon>Actinomycetes</taxon>
        <taxon>Mycobacteriales</taxon>
        <taxon>Mycobacteriaceae</taxon>
        <taxon>Mycolicibacterium</taxon>
    </lineage>
</organism>
<protein>
    <submittedName>
        <fullName evidence="1">Uncharacterized protein</fullName>
    </submittedName>
</protein>
<evidence type="ECO:0000313" key="2">
    <source>
        <dbReference type="Proteomes" id="UP000466681"/>
    </source>
</evidence>
<sequence>MVHIVVVQGRRIIQRKIAESRQSPVAAVGIGMHDIDDLWQEMGDVDIGRQGEIDQLMRVVGAGSHREPAK</sequence>
<accession>A0AAD1HGS2</accession>
<dbReference type="EMBL" id="AP022560">
    <property type="protein sequence ID" value="BBX04389.1"/>
    <property type="molecule type" value="Genomic_DNA"/>
</dbReference>